<evidence type="ECO:0000256" key="1">
    <source>
        <dbReference type="SAM" id="Phobius"/>
    </source>
</evidence>
<proteinExistence type="predicted"/>
<dbReference type="EMBL" id="CP089291">
    <property type="protein sequence ID" value="UOF92146.1"/>
    <property type="molecule type" value="Genomic_DNA"/>
</dbReference>
<gene>
    <name evidence="2" type="ORF">LSG31_08100</name>
</gene>
<feature type="transmembrane region" description="Helical" evidence="1">
    <location>
        <begin position="7"/>
        <end position="28"/>
    </location>
</feature>
<keyword evidence="3" id="KW-1185">Reference proteome</keyword>
<organism evidence="2 3">
    <name type="scientific">Fodinisporobacter ferrooxydans</name>
    <dbReference type="NCBI Taxonomy" id="2901836"/>
    <lineage>
        <taxon>Bacteria</taxon>
        <taxon>Bacillati</taxon>
        <taxon>Bacillota</taxon>
        <taxon>Bacilli</taxon>
        <taxon>Bacillales</taxon>
        <taxon>Alicyclobacillaceae</taxon>
        <taxon>Fodinisporobacter</taxon>
    </lineage>
</organism>
<dbReference type="RefSeq" id="WP_347438832.1">
    <property type="nucleotide sequence ID" value="NZ_CP089291.1"/>
</dbReference>
<accession>A0ABY4CRB5</accession>
<keyword evidence="1" id="KW-1133">Transmembrane helix</keyword>
<feature type="transmembrane region" description="Helical" evidence="1">
    <location>
        <begin position="34"/>
        <end position="55"/>
    </location>
</feature>
<evidence type="ECO:0000313" key="3">
    <source>
        <dbReference type="Proteomes" id="UP000830167"/>
    </source>
</evidence>
<name>A0ABY4CRB5_9BACL</name>
<dbReference type="Proteomes" id="UP000830167">
    <property type="component" value="Chromosome"/>
</dbReference>
<keyword evidence="1" id="KW-0812">Transmembrane</keyword>
<evidence type="ECO:0000313" key="2">
    <source>
        <dbReference type="EMBL" id="UOF92146.1"/>
    </source>
</evidence>
<protein>
    <submittedName>
        <fullName evidence="2">Uncharacterized protein</fullName>
    </submittedName>
</protein>
<sequence>MTLVKLLLYFAIPVCISLYTINFGRWLLSKENRYGGMCTIGLGILAIILPIVVVWTKQMEMVNP</sequence>
<reference evidence="2" key="1">
    <citation type="submission" date="2021-12" db="EMBL/GenBank/DDBJ databases">
        <title>Alicyclobacillaceae gen. nov., sp. nov., isolated from chalcocite enrichment system.</title>
        <authorList>
            <person name="Jiang Z."/>
        </authorList>
    </citation>
    <scope>NUCLEOTIDE SEQUENCE</scope>
    <source>
        <strain evidence="2">MYW30-H2</strain>
    </source>
</reference>
<keyword evidence="1" id="KW-0472">Membrane</keyword>